<keyword evidence="7" id="KW-0732">Signal</keyword>
<gene>
    <name evidence="9" type="primary">aprE</name>
    <name evidence="9" type="ORF">AVENLUH13518_03149</name>
</gene>
<evidence type="ECO:0000313" key="9">
    <source>
        <dbReference type="EMBL" id="KXZ68424.1"/>
    </source>
</evidence>
<dbReference type="RefSeq" id="WP_061525618.1">
    <property type="nucleotide sequence ID" value="NZ_JRHX01000092.1"/>
</dbReference>
<dbReference type="Gene3D" id="3.40.50.200">
    <property type="entry name" value="Peptidase S8/S53 domain"/>
    <property type="match status" value="1"/>
</dbReference>
<dbReference type="InterPro" id="IPR000209">
    <property type="entry name" value="Peptidase_S8/S53_dom"/>
</dbReference>
<dbReference type="PROSITE" id="PS51892">
    <property type="entry name" value="SUBTILASE"/>
    <property type="match status" value="1"/>
</dbReference>
<dbReference type="InterPro" id="IPR036852">
    <property type="entry name" value="Peptidase_S8/S53_dom_sf"/>
</dbReference>
<evidence type="ECO:0000256" key="4">
    <source>
        <dbReference type="ARBA" id="ARBA00022825"/>
    </source>
</evidence>
<comment type="caution">
    <text evidence="9">The sequence shown here is derived from an EMBL/GenBank/DDBJ whole genome shotgun (WGS) entry which is preliminary data.</text>
</comment>
<evidence type="ECO:0000256" key="7">
    <source>
        <dbReference type="SAM" id="SignalP"/>
    </source>
</evidence>
<feature type="domain" description="Peptidase S8/S53" evidence="8">
    <location>
        <begin position="160"/>
        <end position="418"/>
    </location>
</feature>
<evidence type="ECO:0000256" key="1">
    <source>
        <dbReference type="ARBA" id="ARBA00011073"/>
    </source>
</evidence>
<dbReference type="Proteomes" id="UP000075544">
    <property type="component" value="Unassembled WGS sequence"/>
</dbReference>
<dbReference type="PROSITE" id="PS00138">
    <property type="entry name" value="SUBTILASE_SER"/>
    <property type="match status" value="1"/>
</dbReference>
<accession>A0A150HPI1</accession>
<sequence length="451" mass="47250">MNNKTLLLVGLCACYSATTSAASLTSTQLKQQLSSAAVSKVAQGKINLDALVRNDSNDLLIEYDMNVVNMPLGLEKRNYIADGKARFKNKFTKEAGFQTLREFNGLPLGLYRIQNRETLAKMLNDPSVKGVYPNRKNYTTTMESLPLINQPQTASNGFTGEGTSVAVIDTGVNYTHSDFGCTAVNTPSSTCRVVYSFDAAADDNNLDDDGHGSNVSGIISKVAPKTKIIGIDVFSKVRSRGQWVSSANDSDILAGINWTVNNAQAYNIKAVNMSLGVPGVKYTSECSNSSYKTAFANARAAGVVPVVATGNDAFSDGISSPACVAGAVRVGAVYDTNIGGVSWGNPVKCSDPTTAADKVACFSNGGSLVTLLAPGAMITAGGYTMGGTSQATPHVAGAIALLRANNVSPAETIDQTVNRLKATGKPITDTRTGLIFPRIDVLAATNGLTLN</sequence>
<proteinExistence type="inferred from homology"/>
<dbReference type="InterPro" id="IPR050131">
    <property type="entry name" value="Peptidase_S8_subtilisin-like"/>
</dbReference>
<keyword evidence="2 5" id="KW-0645">Protease</keyword>
<evidence type="ECO:0000313" key="10">
    <source>
        <dbReference type="Proteomes" id="UP000075544"/>
    </source>
</evidence>
<feature type="chain" id="PRO_5007562846" evidence="7">
    <location>
        <begin position="22"/>
        <end position="451"/>
    </location>
</feature>
<dbReference type="PANTHER" id="PTHR43806:SF11">
    <property type="entry name" value="CEREVISIN-RELATED"/>
    <property type="match status" value="1"/>
</dbReference>
<dbReference type="EC" id="3.4.21.62" evidence="9"/>
<comment type="similarity">
    <text evidence="1 5 6">Belongs to the peptidase S8 family.</text>
</comment>
<organism evidence="9 10">
    <name type="scientific">Acinetobacter venetianus</name>
    <dbReference type="NCBI Taxonomy" id="52133"/>
    <lineage>
        <taxon>Bacteria</taxon>
        <taxon>Pseudomonadati</taxon>
        <taxon>Pseudomonadota</taxon>
        <taxon>Gammaproteobacteria</taxon>
        <taxon>Moraxellales</taxon>
        <taxon>Moraxellaceae</taxon>
        <taxon>Acinetobacter</taxon>
    </lineage>
</organism>
<protein>
    <submittedName>
        <fullName evidence="9">Subtilisin E</fullName>
        <ecNumber evidence="9">3.4.21.62</ecNumber>
    </submittedName>
</protein>
<evidence type="ECO:0000259" key="8">
    <source>
        <dbReference type="Pfam" id="PF00082"/>
    </source>
</evidence>
<dbReference type="InterPro" id="IPR015500">
    <property type="entry name" value="Peptidase_S8_subtilisin-rel"/>
</dbReference>
<evidence type="ECO:0000256" key="6">
    <source>
        <dbReference type="RuleBase" id="RU003355"/>
    </source>
</evidence>
<feature type="active site" description="Charge relay system" evidence="5">
    <location>
        <position position="389"/>
    </location>
</feature>
<keyword evidence="4 5" id="KW-0720">Serine protease</keyword>
<reference evidence="9 10" key="1">
    <citation type="journal article" date="2016" name="Sci. Rep.">
        <title>Genomic and phenotypic characterization of the species Acinetobacter venetianus.</title>
        <authorList>
            <person name="Fondi M."/>
            <person name="Maida I."/>
            <person name="Perrin E."/>
            <person name="Orlandini V."/>
            <person name="La Torre L."/>
            <person name="Bosi E."/>
            <person name="Negroni A."/>
            <person name="Zanaroli G."/>
            <person name="Fava F."/>
            <person name="Decorosi F."/>
            <person name="Giovannetti L."/>
            <person name="Viti C."/>
            <person name="Vaneechoutte M."/>
            <person name="Dijkshoorn L."/>
            <person name="Fani R."/>
        </authorList>
    </citation>
    <scope>NUCLEOTIDE SEQUENCE [LARGE SCALE GENOMIC DNA]</scope>
    <source>
        <strain evidence="9 10">LUH13518</strain>
    </source>
</reference>
<evidence type="ECO:0000256" key="5">
    <source>
        <dbReference type="PROSITE-ProRule" id="PRU01240"/>
    </source>
</evidence>
<dbReference type="Pfam" id="PF00082">
    <property type="entry name" value="Peptidase_S8"/>
    <property type="match status" value="1"/>
</dbReference>
<keyword evidence="3 5" id="KW-0378">Hydrolase</keyword>
<dbReference type="PATRIC" id="fig|52133.19.peg.3200"/>
<dbReference type="PRINTS" id="PR00723">
    <property type="entry name" value="SUBTILISIN"/>
</dbReference>
<dbReference type="GO" id="GO:0004252">
    <property type="term" value="F:serine-type endopeptidase activity"/>
    <property type="evidence" value="ECO:0007669"/>
    <property type="project" value="UniProtKB-UniRule"/>
</dbReference>
<dbReference type="InterPro" id="IPR023827">
    <property type="entry name" value="Peptidase_S8_Asp-AS"/>
</dbReference>
<dbReference type="PROSITE" id="PS00136">
    <property type="entry name" value="SUBTILASE_ASP"/>
    <property type="match status" value="1"/>
</dbReference>
<dbReference type="InterPro" id="IPR023828">
    <property type="entry name" value="Peptidase_S8_Ser-AS"/>
</dbReference>
<dbReference type="EMBL" id="JRHX01000092">
    <property type="protein sequence ID" value="KXZ68424.1"/>
    <property type="molecule type" value="Genomic_DNA"/>
</dbReference>
<feature type="signal peptide" evidence="7">
    <location>
        <begin position="1"/>
        <end position="21"/>
    </location>
</feature>
<evidence type="ECO:0000256" key="3">
    <source>
        <dbReference type="ARBA" id="ARBA00022801"/>
    </source>
</evidence>
<evidence type="ECO:0000256" key="2">
    <source>
        <dbReference type="ARBA" id="ARBA00022670"/>
    </source>
</evidence>
<feature type="active site" description="Charge relay system" evidence="5">
    <location>
        <position position="211"/>
    </location>
</feature>
<dbReference type="AlphaFoldDB" id="A0A150HPI1"/>
<dbReference type="SUPFAM" id="SSF52743">
    <property type="entry name" value="Subtilisin-like"/>
    <property type="match status" value="1"/>
</dbReference>
<name>A0A150HPI1_9GAMM</name>
<dbReference type="GO" id="GO:0006508">
    <property type="term" value="P:proteolysis"/>
    <property type="evidence" value="ECO:0007669"/>
    <property type="project" value="UniProtKB-KW"/>
</dbReference>
<dbReference type="PANTHER" id="PTHR43806">
    <property type="entry name" value="PEPTIDASE S8"/>
    <property type="match status" value="1"/>
</dbReference>
<feature type="active site" description="Charge relay system" evidence="5">
    <location>
        <position position="169"/>
    </location>
</feature>